<name>A0A0E9X503_ANGAN</name>
<evidence type="ECO:0000313" key="1">
    <source>
        <dbReference type="EMBL" id="JAH96748.1"/>
    </source>
</evidence>
<dbReference type="AlphaFoldDB" id="A0A0E9X503"/>
<organism evidence="1">
    <name type="scientific">Anguilla anguilla</name>
    <name type="common">European freshwater eel</name>
    <name type="synonym">Muraena anguilla</name>
    <dbReference type="NCBI Taxonomy" id="7936"/>
    <lineage>
        <taxon>Eukaryota</taxon>
        <taxon>Metazoa</taxon>
        <taxon>Chordata</taxon>
        <taxon>Craniata</taxon>
        <taxon>Vertebrata</taxon>
        <taxon>Euteleostomi</taxon>
        <taxon>Actinopterygii</taxon>
        <taxon>Neopterygii</taxon>
        <taxon>Teleostei</taxon>
        <taxon>Anguilliformes</taxon>
        <taxon>Anguillidae</taxon>
        <taxon>Anguilla</taxon>
    </lineage>
</organism>
<reference evidence="1" key="2">
    <citation type="journal article" date="2015" name="Fish Shellfish Immunol.">
        <title>Early steps in the European eel (Anguilla anguilla)-Vibrio vulnificus interaction in the gills: Role of the RtxA13 toxin.</title>
        <authorList>
            <person name="Callol A."/>
            <person name="Pajuelo D."/>
            <person name="Ebbesson L."/>
            <person name="Teles M."/>
            <person name="MacKenzie S."/>
            <person name="Amaro C."/>
        </authorList>
    </citation>
    <scope>NUCLEOTIDE SEQUENCE</scope>
</reference>
<proteinExistence type="predicted"/>
<sequence length="93" mass="10466">MVGRHQNPVPRGPSGTGLVSISRTENNQNGLFTFHNLGFISKASGFPLKMQHLNVFFCTSMFYLYSLNLGQTCYPKSISGMHTPIHREHQVKK</sequence>
<accession>A0A0E9X503</accession>
<protein>
    <submittedName>
        <fullName evidence="1">Uncharacterized protein</fullName>
    </submittedName>
</protein>
<reference evidence="1" key="1">
    <citation type="submission" date="2014-11" db="EMBL/GenBank/DDBJ databases">
        <authorList>
            <person name="Amaro Gonzalez C."/>
        </authorList>
    </citation>
    <scope>NUCLEOTIDE SEQUENCE</scope>
</reference>
<dbReference type="EMBL" id="GBXM01011829">
    <property type="protein sequence ID" value="JAH96748.1"/>
    <property type="molecule type" value="Transcribed_RNA"/>
</dbReference>